<dbReference type="AlphaFoldDB" id="A0A939G468"/>
<feature type="domain" description="WGR" evidence="2">
    <location>
        <begin position="1"/>
        <end position="89"/>
    </location>
</feature>
<keyword evidence="4" id="KW-1185">Reference proteome</keyword>
<dbReference type="InterPro" id="IPR016024">
    <property type="entry name" value="ARM-type_fold"/>
</dbReference>
<evidence type="ECO:0000313" key="4">
    <source>
        <dbReference type="Proteomes" id="UP000664795"/>
    </source>
</evidence>
<accession>A0A939G468</accession>
<dbReference type="Gene3D" id="2.20.140.10">
    <property type="entry name" value="WGR domain"/>
    <property type="match status" value="1"/>
</dbReference>
<dbReference type="PROSITE" id="PS51977">
    <property type="entry name" value="WGR"/>
    <property type="match status" value="1"/>
</dbReference>
<feature type="region of interest" description="Disordered" evidence="1">
    <location>
        <begin position="507"/>
        <end position="529"/>
    </location>
</feature>
<organism evidence="3 4">
    <name type="scientific">Fibrella aquatilis</name>
    <dbReference type="NCBI Taxonomy" id="2817059"/>
    <lineage>
        <taxon>Bacteria</taxon>
        <taxon>Pseudomonadati</taxon>
        <taxon>Bacteroidota</taxon>
        <taxon>Cytophagia</taxon>
        <taxon>Cytophagales</taxon>
        <taxon>Spirosomataceae</taxon>
        <taxon>Fibrella</taxon>
    </lineage>
</organism>
<name>A0A939G468_9BACT</name>
<comment type="caution">
    <text evidence="3">The sequence shown here is derived from an EMBL/GenBank/DDBJ whole genome shotgun (WGS) entry which is preliminary data.</text>
</comment>
<dbReference type="RefSeq" id="WP_207333460.1">
    <property type="nucleotide sequence ID" value="NZ_JAFMYU010000001.1"/>
</dbReference>
<evidence type="ECO:0000256" key="1">
    <source>
        <dbReference type="SAM" id="MobiDB-lite"/>
    </source>
</evidence>
<dbReference type="SUPFAM" id="SSF48371">
    <property type="entry name" value="ARM repeat"/>
    <property type="match status" value="1"/>
</dbReference>
<dbReference type="CDD" id="cd07998">
    <property type="entry name" value="WGR_DNA_ligase"/>
    <property type="match status" value="1"/>
</dbReference>
<proteinExistence type="predicted"/>
<evidence type="ECO:0000259" key="2">
    <source>
        <dbReference type="PROSITE" id="PS51977"/>
    </source>
</evidence>
<evidence type="ECO:0000313" key="3">
    <source>
        <dbReference type="EMBL" id="MBO0929493.1"/>
    </source>
</evidence>
<dbReference type="InterPro" id="IPR008893">
    <property type="entry name" value="WGR_domain"/>
</dbReference>
<protein>
    <recommendedName>
        <fullName evidence="2">WGR domain-containing protein</fullName>
    </recommendedName>
</protein>
<dbReference type="EMBL" id="JAFMYU010000001">
    <property type="protein sequence ID" value="MBO0929493.1"/>
    <property type="molecule type" value="Genomic_DNA"/>
</dbReference>
<dbReference type="Proteomes" id="UP000664795">
    <property type="component" value="Unassembled WGS sequence"/>
</dbReference>
<reference evidence="3 4" key="1">
    <citation type="submission" date="2021-03" db="EMBL/GenBank/DDBJ databases">
        <title>Fibrella sp. HMF5036 genome sequencing and assembly.</title>
        <authorList>
            <person name="Kang H."/>
            <person name="Kim H."/>
            <person name="Bae S."/>
            <person name="Joh K."/>
        </authorList>
    </citation>
    <scope>NUCLEOTIDE SEQUENCE [LARGE SCALE GENOMIC DNA]</scope>
    <source>
        <strain evidence="3 4">HMF5036</strain>
    </source>
</reference>
<sequence length="1076" mass="121301">MKLVKQTKLYFREGNSDKVYEVDLADVGSNLYVVNFRYGRRGAALKEGSKTTAPVPLAQAEGLFNGLEMEKRKKGYLTDVGLVDVPALPTAPTPTDKPATPDEAVQRRIQALASGNDTAKTEWKPSRVIWQAGERRLTDTLPLLVRLIERAGGIKADDLHRYSALWAIGRCAAAVPPGTTFDAALVKTVETYATNPNYSDKVRRIANEALLYLFTGEDRQAYLATKLNGLTDDLRTVVLTGDANQITAWLTAHVLNSTQPEYQVLEVLYALLPDYPVLRRPLTLLLHEIPFKPSYFKHVRHLLKLAELRDDAETLGVLAYRFEKTRAFFKKPKHSYYSYDEDSAAKDPAIFISALNIRLKPKAELKKPDSRIAYSYATQVYLRRRMRMRLSASGTANDLHYVRLGTAILLSYNKQTDYKPPYTQTEYQWNAANRQYDYLEREIPAYNDSVLLNQILFGAGTRLELYGGSFWRSKTVRLRQQQTTSRPAESRGVLGSLFDRVADLLSGKRPDEQPVDGASPTAPGREEPYPELWDKLPQAYVQLLVQARVDEVHAFAYRNLTNHPDYGTIEAKIELPLLRQLLTSSFDIPARWAVDIVRKRMTTQADPALVALLLHSPVAEVRQLGQESIMANPADYLADAAFVVDILLSVHADNRTWLLDQLNSHQLADNEQRALLPLLLDRLYLLANDEVADAILANVALFLNTLSNTQFEVLPEASLVQLQQSLVAGCRRVVGTLLLRRTGLPQPALLARLLADPVESVAQVGQQVWQQVASAARNDQQTYGLTVLAELIPTLLKKEQTDGQQHRLVGFVLAHMQTEIGQLARETVLRLVYSTFGPAQELGAFALKQLPADTLTIRQIVALGNHETLALRQFAWQYFAQNPARIRYERDEAIRLLDAHWDDSRAAAMQFFRDQFTADDWSAETLVGITDSVRPDIQAFGRELISRFFTDEHGPDYLMKLSQHPTAAVQLFTTNYLQRYAANQPERLRSLSFYFRTVLMRAHQGRVAKDRVLAFLRQEGLASEDNALFVSRLLTEVSATSALTDKATCLRTLRDLNLKYPTLDVPFVREAIPERV</sequence>
<gene>
    <name evidence="3" type="ORF">J2I48_00720</name>
</gene>